<evidence type="ECO:0000313" key="1">
    <source>
        <dbReference type="EMBL" id="RNM32510.1"/>
    </source>
</evidence>
<proteinExistence type="predicted"/>
<reference evidence="2" key="1">
    <citation type="submission" date="2018-05" db="EMBL/GenBank/DDBJ databases">
        <title>Genome Sequencing of selected type strains of the family Eggerthellaceae.</title>
        <authorList>
            <person name="Danylec N."/>
            <person name="Stoll D.A."/>
            <person name="Doetsch A."/>
            <person name="Huch M."/>
        </authorList>
    </citation>
    <scope>NUCLEOTIDE SEQUENCE [LARGE SCALE GENOMIC DNA]</scope>
    <source>
        <strain evidence="2">DSM 22006</strain>
    </source>
</reference>
<evidence type="ECO:0000313" key="2">
    <source>
        <dbReference type="Proteomes" id="UP000271472"/>
    </source>
</evidence>
<name>A0A3N0I7N1_9ACTN</name>
<sequence>MDVHARTITVKGIDGSTAATAAKRFDDVPAPSEIASWMQGEFTAPGMPSTKACVSSRGFEQKEHRKLSSLSIGSAHAF</sequence>
<comment type="caution">
    <text evidence="1">The sequence shown here is derived from an EMBL/GenBank/DDBJ whole genome shotgun (WGS) entry which is preliminary data.</text>
</comment>
<protein>
    <submittedName>
        <fullName evidence="1">Uncharacterized protein</fullName>
    </submittedName>
</protein>
<dbReference type="AlphaFoldDB" id="A0A3N0I7N1"/>
<dbReference type="Proteomes" id="UP000271472">
    <property type="component" value="Unassembled WGS sequence"/>
</dbReference>
<keyword evidence="2" id="KW-1185">Reference proteome</keyword>
<gene>
    <name evidence="1" type="ORF">DMP05_09625</name>
</gene>
<accession>A0A3N0I7N1</accession>
<dbReference type="EMBL" id="QIBZ01000033">
    <property type="protein sequence ID" value="RNM32510.1"/>
    <property type="molecule type" value="Genomic_DNA"/>
</dbReference>
<organism evidence="1 2">
    <name type="scientific">Slackia isoflavoniconvertens</name>
    <dbReference type="NCBI Taxonomy" id="572010"/>
    <lineage>
        <taxon>Bacteria</taxon>
        <taxon>Bacillati</taxon>
        <taxon>Actinomycetota</taxon>
        <taxon>Coriobacteriia</taxon>
        <taxon>Eggerthellales</taxon>
        <taxon>Eggerthellaceae</taxon>
        <taxon>Slackia</taxon>
    </lineage>
</organism>